<evidence type="ECO:0000259" key="3">
    <source>
        <dbReference type="PROSITE" id="PS50883"/>
    </source>
</evidence>
<organism evidence="5 6">
    <name type="scientific">Syntrophotalea carbinolica (strain DSM 2380 / NBRC 103641 / GraBd1)</name>
    <name type="common">Pelobacter carbinolicus</name>
    <dbReference type="NCBI Taxonomy" id="338963"/>
    <lineage>
        <taxon>Bacteria</taxon>
        <taxon>Pseudomonadati</taxon>
        <taxon>Thermodesulfobacteriota</taxon>
        <taxon>Desulfuromonadia</taxon>
        <taxon>Desulfuromonadales</taxon>
        <taxon>Syntrophotaleaceae</taxon>
        <taxon>Syntrophotalea</taxon>
    </lineage>
</organism>
<dbReference type="Gene3D" id="3.40.50.2300">
    <property type="match status" value="2"/>
</dbReference>
<dbReference type="Pfam" id="PF00989">
    <property type="entry name" value="PAS"/>
    <property type="match status" value="1"/>
</dbReference>
<accession>Q3A6S1</accession>
<dbReference type="FunFam" id="3.20.20.450:FF:000001">
    <property type="entry name" value="Cyclic di-GMP phosphodiesterase yahA"/>
    <property type="match status" value="1"/>
</dbReference>
<dbReference type="SUPFAM" id="SSF55073">
    <property type="entry name" value="Nucleotide cyclase"/>
    <property type="match status" value="1"/>
</dbReference>
<dbReference type="RefSeq" id="WP_011340379.1">
    <property type="nucleotide sequence ID" value="NC_007498.2"/>
</dbReference>
<dbReference type="InterPro" id="IPR000014">
    <property type="entry name" value="PAS"/>
</dbReference>
<dbReference type="Gene3D" id="3.30.450.20">
    <property type="entry name" value="PAS domain"/>
    <property type="match status" value="1"/>
</dbReference>
<evidence type="ECO:0000313" key="5">
    <source>
        <dbReference type="EMBL" id="ABA87936.1"/>
    </source>
</evidence>
<dbReference type="SMART" id="SM00052">
    <property type="entry name" value="EAL"/>
    <property type="match status" value="1"/>
</dbReference>
<dbReference type="PROSITE" id="PS50113">
    <property type="entry name" value="PAC"/>
    <property type="match status" value="1"/>
</dbReference>
<dbReference type="PANTHER" id="PTHR44757:SF2">
    <property type="entry name" value="BIOFILM ARCHITECTURE MAINTENANCE PROTEIN MBAA"/>
    <property type="match status" value="1"/>
</dbReference>
<dbReference type="InterPro" id="IPR052155">
    <property type="entry name" value="Biofilm_reg_signaling"/>
</dbReference>
<evidence type="ECO:0000259" key="4">
    <source>
        <dbReference type="PROSITE" id="PS50887"/>
    </source>
</evidence>
<dbReference type="InterPro" id="IPR035919">
    <property type="entry name" value="EAL_sf"/>
</dbReference>
<dbReference type="PANTHER" id="PTHR44757">
    <property type="entry name" value="DIGUANYLATE CYCLASE DGCP"/>
    <property type="match status" value="1"/>
</dbReference>
<name>Q3A6S1_SYNC1</name>
<proteinExistence type="predicted"/>
<dbReference type="CDD" id="cd01949">
    <property type="entry name" value="GGDEF"/>
    <property type="match status" value="1"/>
</dbReference>
<dbReference type="HOGENOM" id="CLU_000445_49_3_7"/>
<dbReference type="PROSITE" id="PS50883">
    <property type="entry name" value="EAL"/>
    <property type="match status" value="1"/>
</dbReference>
<protein>
    <submittedName>
        <fullName evidence="5">Sensor diguanylate cyclase/phosphodiesterase, PAS domain-containing</fullName>
    </submittedName>
</protein>
<dbReference type="Gene3D" id="3.30.70.270">
    <property type="match status" value="1"/>
</dbReference>
<feature type="domain" description="PAC" evidence="2">
    <location>
        <begin position="458"/>
        <end position="508"/>
    </location>
</feature>
<feature type="domain" description="EAL" evidence="3">
    <location>
        <begin position="682"/>
        <end position="936"/>
    </location>
</feature>
<dbReference type="Gene3D" id="3.20.20.450">
    <property type="entry name" value="EAL domain"/>
    <property type="match status" value="1"/>
</dbReference>
<dbReference type="AlphaFoldDB" id="Q3A6S1"/>
<keyword evidence="6" id="KW-1185">Reference proteome</keyword>
<sequence>MNWRNALVVVFTICLLMPYAAWARDAKVLILHSYHAGFAWTDDQQQGFLEALKGSDVVGQVALRVEYLDASPGGDQADLQESFYTYLKTKYTRFIPDLIYATDDEAVAFLERYRRRLFPSTPVVYSGLDDLALDKRLDQQAFQGVFELKDVAGSIALAMHLEPTLRTLFFIGDDSAAAQGIKGRVEKEAAKVSPDIEVVFYNSASVEAIEAFLGNMQPKLLVVSSLEGVYDAQGNRVALHDTLQRLNDVGRFKILAMKDIYLTSGALGGAVNRGREQGGQAGYLAREQVFNETNADNESLYEVVSTSYMFDYRQMQRFGLASVDLPPGSTIVGRPPSFWMRHRLLITVLSGMAGLQLLAGWFLWRLSGTRRGTQKYLHEKEAQFKTVIRATHDAVVVINERGLVTLFNPAAEELFGWSSAEMLGCNLDILMPEGYRDQHRHDVASFFSTGEPSEAVGRSLELLAVHRSGKEFPIELSLSVGKYGHERFVLAILRDISSQRQVEREIKQLAYYDSLTGLPNRALFEDRFRRVLTTADRAGKMAALLFIGVDNLNSINDTHGHTYGDKLLKVIGQRLVAVAQNGATVVRWEGDKFVVLLPGLSDAETADTVARQILQSIAEPCEVDDQSFFVTASIGGAVYPQHGADGDKLLKNADMAMYASKELGRNTYCTFTEEMNRRVLERSGLEHNLRLALAREEFFLAYQPQVDQATGKVLGSEALLRWRHAEKGMISPGQFIPLAEESGLILPIGHWVLQTACAQNKAWQLAGYPPMRIAVNLSARQFQQPDFFDQVAQVLKDTELDPRYLELELTESLLMADADVAVETLRALRDLGVGIAIDDFGTGYSSLSYLKTFPIDRIKIAQEFVLDITRDPGDAAIVETVIAMAHGLGLDIVAEGVETEAQLEFLRARRCQVMQGYYFGRPMPAENFIEYLSENLVSVFPEVARGA</sequence>
<evidence type="ECO:0000259" key="1">
    <source>
        <dbReference type="PROSITE" id="PS50112"/>
    </source>
</evidence>
<gene>
    <name evidence="5" type="ordered locus">Pcar_0677</name>
</gene>
<dbReference type="InterPro" id="IPR029787">
    <property type="entry name" value="Nucleotide_cyclase"/>
</dbReference>
<dbReference type="InterPro" id="IPR000700">
    <property type="entry name" value="PAS-assoc_C"/>
</dbReference>
<reference evidence="5 6" key="2">
    <citation type="journal article" date="2012" name="BMC Genomics">
        <title>The genome of Pelobacter carbinolicus reveals surprising metabolic capabilities and physiological features.</title>
        <authorList>
            <person name="Aklujkar M."/>
            <person name="Haveman S.A."/>
            <person name="Didonato R.Jr."/>
            <person name="Chertkov O."/>
            <person name="Han C.S."/>
            <person name="Land M.L."/>
            <person name="Brown P."/>
            <person name="Lovley D.R."/>
        </authorList>
    </citation>
    <scope>NUCLEOTIDE SEQUENCE [LARGE SCALE GENOMIC DNA]</scope>
    <source>
        <strain evidence="6">DSM 2380 / NBRC 103641 / GraBd1</strain>
    </source>
</reference>
<dbReference type="EMBL" id="CP000142">
    <property type="protein sequence ID" value="ABA87936.1"/>
    <property type="molecule type" value="Genomic_DNA"/>
</dbReference>
<dbReference type="STRING" id="338963.Pcar_0677"/>
<dbReference type="SMART" id="SM00091">
    <property type="entry name" value="PAS"/>
    <property type="match status" value="1"/>
</dbReference>
<evidence type="ECO:0000259" key="2">
    <source>
        <dbReference type="PROSITE" id="PS50113"/>
    </source>
</evidence>
<reference evidence="6" key="1">
    <citation type="submission" date="2005-10" db="EMBL/GenBank/DDBJ databases">
        <title>Complete sequence of Pelobacter carbinolicus DSM 2380.</title>
        <authorList>
            <person name="Copeland A."/>
            <person name="Lucas S."/>
            <person name="Lapidus A."/>
            <person name="Barry K."/>
            <person name="Detter J.C."/>
            <person name="Glavina T."/>
            <person name="Hammon N."/>
            <person name="Israni S."/>
            <person name="Pitluck S."/>
            <person name="Chertkov O."/>
            <person name="Schmutz J."/>
            <person name="Larimer F."/>
            <person name="Land M."/>
            <person name="Kyrpides N."/>
            <person name="Ivanova N."/>
            <person name="Richardson P."/>
        </authorList>
    </citation>
    <scope>NUCLEOTIDE SEQUENCE [LARGE SCALE GENOMIC DNA]</scope>
    <source>
        <strain evidence="6">DSM 2380 / NBRC 103641 / GraBd1</strain>
    </source>
</reference>
<dbReference type="eggNOG" id="COG5001">
    <property type="taxonomic scope" value="Bacteria"/>
</dbReference>
<dbReference type="CDD" id="cd01948">
    <property type="entry name" value="EAL"/>
    <property type="match status" value="1"/>
</dbReference>
<dbReference type="PROSITE" id="PS50112">
    <property type="entry name" value="PAS"/>
    <property type="match status" value="1"/>
</dbReference>
<dbReference type="Pfam" id="PF00990">
    <property type="entry name" value="GGDEF"/>
    <property type="match status" value="1"/>
</dbReference>
<dbReference type="SUPFAM" id="SSF141868">
    <property type="entry name" value="EAL domain-like"/>
    <property type="match status" value="1"/>
</dbReference>
<dbReference type="InterPro" id="IPR000160">
    <property type="entry name" value="GGDEF_dom"/>
</dbReference>
<dbReference type="PROSITE" id="PS50887">
    <property type="entry name" value="GGDEF"/>
    <property type="match status" value="1"/>
</dbReference>
<dbReference type="InterPro" id="IPR013767">
    <property type="entry name" value="PAS_fold"/>
</dbReference>
<dbReference type="KEGG" id="pca:Pcar_0677"/>
<dbReference type="InterPro" id="IPR043128">
    <property type="entry name" value="Rev_trsase/Diguanyl_cyclase"/>
</dbReference>
<dbReference type="Pfam" id="PF00563">
    <property type="entry name" value="EAL"/>
    <property type="match status" value="1"/>
</dbReference>
<dbReference type="InterPro" id="IPR001633">
    <property type="entry name" value="EAL_dom"/>
</dbReference>
<dbReference type="GO" id="GO:0006355">
    <property type="term" value="P:regulation of DNA-templated transcription"/>
    <property type="evidence" value="ECO:0007669"/>
    <property type="project" value="InterPro"/>
</dbReference>
<dbReference type="NCBIfam" id="TIGR00229">
    <property type="entry name" value="sensory_box"/>
    <property type="match status" value="1"/>
</dbReference>
<feature type="domain" description="PAS" evidence="1">
    <location>
        <begin position="380"/>
        <end position="433"/>
    </location>
</feature>
<dbReference type="Proteomes" id="UP000002534">
    <property type="component" value="Chromosome"/>
</dbReference>
<feature type="domain" description="GGDEF" evidence="4">
    <location>
        <begin position="540"/>
        <end position="673"/>
    </location>
</feature>
<dbReference type="NCBIfam" id="TIGR00254">
    <property type="entry name" value="GGDEF"/>
    <property type="match status" value="1"/>
</dbReference>
<dbReference type="OrthoDB" id="9777298at2"/>
<dbReference type="SMART" id="SM00267">
    <property type="entry name" value="GGDEF"/>
    <property type="match status" value="1"/>
</dbReference>
<evidence type="ECO:0000313" key="6">
    <source>
        <dbReference type="Proteomes" id="UP000002534"/>
    </source>
</evidence>
<dbReference type="InterPro" id="IPR035965">
    <property type="entry name" value="PAS-like_dom_sf"/>
</dbReference>
<dbReference type="SUPFAM" id="SSF55785">
    <property type="entry name" value="PYP-like sensor domain (PAS domain)"/>
    <property type="match status" value="1"/>
</dbReference>
<dbReference type="CDD" id="cd00130">
    <property type="entry name" value="PAS"/>
    <property type="match status" value="1"/>
</dbReference>